<keyword evidence="5 6" id="KW-0472">Membrane</keyword>
<accession>A0AA37NRR9</accession>
<evidence type="ECO:0000259" key="7">
    <source>
        <dbReference type="Pfam" id="PF12696"/>
    </source>
</evidence>
<evidence type="ECO:0000256" key="2">
    <source>
        <dbReference type="ARBA" id="ARBA00022475"/>
    </source>
</evidence>
<comment type="subcellular location">
    <subcellularLocation>
        <location evidence="1">Cell membrane</location>
        <topology evidence="1">Multi-pass membrane protein</topology>
    </subcellularLocation>
</comment>
<keyword evidence="2" id="KW-1003">Cell membrane</keyword>
<dbReference type="Pfam" id="PF12696">
    <property type="entry name" value="TraG-D_C"/>
    <property type="match status" value="1"/>
</dbReference>
<dbReference type="PANTHER" id="PTHR37937">
    <property type="entry name" value="CONJUGATIVE TRANSFER: DNA TRANSPORT"/>
    <property type="match status" value="1"/>
</dbReference>
<evidence type="ECO:0000313" key="9">
    <source>
        <dbReference type="Proteomes" id="UP001055105"/>
    </source>
</evidence>
<feature type="domain" description="TraD/TraG TraM recognition site" evidence="7">
    <location>
        <begin position="342"/>
        <end position="454"/>
    </location>
</feature>
<dbReference type="Gene3D" id="3.40.50.300">
    <property type="entry name" value="P-loop containing nucleotide triphosphate hydrolases"/>
    <property type="match status" value="2"/>
</dbReference>
<dbReference type="CDD" id="cd01127">
    <property type="entry name" value="TrwB_TraG_TraD_VirD4"/>
    <property type="match status" value="1"/>
</dbReference>
<reference evidence="8" key="1">
    <citation type="submission" date="2022-01" db="EMBL/GenBank/DDBJ databases">
        <title>Novel bile acid biosynthetic pathways are enriched in the microbiome of centenarians.</title>
        <authorList>
            <person name="Sato Y."/>
            <person name="Atarashi K."/>
            <person name="Plichta R.D."/>
            <person name="Arai Y."/>
            <person name="Sasajima S."/>
            <person name="Kearney M.S."/>
            <person name="Suda W."/>
            <person name="Takeshita K."/>
            <person name="Sasaki T."/>
            <person name="Okamoto S."/>
            <person name="Skelly N.A."/>
            <person name="Okamura Y."/>
            <person name="Vlamakis H."/>
            <person name="Li Y."/>
            <person name="Tanoue T."/>
            <person name="Takei H."/>
            <person name="Nittono H."/>
            <person name="Narushima S."/>
            <person name="Irie J."/>
            <person name="Itoh H."/>
            <person name="Moriya K."/>
            <person name="Sugiura Y."/>
            <person name="Suematsu M."/>
            <person name="Moritoki N."/>
            <person name="Shibata S."/>
            <person name="Littman R.D."/>
            <person name="Fischbach A.M."/>
            <person name="Uwamino Y."/>
            <person name="Inoue T."/>
            <person name="Honda A."/>
            <person name="Hattori M."/>
            <person name="Murai T."/>
            <person name="Xavier J.R."/>
            <person name="Hirose N."/>
            <person name="Honda K."/>
        </authorList>
    </citation>
    <scope>NUCLEOTIDE SEQUENCE</scope>
    <source>
        <strain evidence="8">CE91-St16</strain>
    </source>
</reference>
<evidence type="ECO:0000256" key="1">
    <source>
        <dbReference type="ARBA" id="ARBA00004651"/>
    </source>
</evidence>
<evidence type="ECO:0000256" key="5">
    <source>
        <dbReference type="ARBA" id="ARBA00023136"/>
    </source>
</evidence>
<keyword evidence="4 6" id="KW-1133">Transmembrane helix</keyword>
<proteinExistence type="predicted"/>
<evidence type="ECO:0000256" key="4">
    <source>
        <dbReference type="ARBA" id="ARBA00022989"/>
    </source>
</evidence>
<dbReference type="AlphaFoldDB" id="A0AA37NRR9"/>
<evidence type="ECO:0000313" key="8">
    <source>
        <dbReference type="EMBL" id="GKI19302.1"/>
    </source>
</evidence>
<dbReference type="InterPro" id="IPR051539">
    <property type="entry name" value="T4SS-coupling_protein"/>
</dbReference>
<comment type="caution">
    <text evidence="8">The sequence shown here is derived from an EMBL/GenBank/DDBJ whole genome shotgun (WGS) entry which is preliminary data.</text>
</comment>
<name>A0AA37NRR9_9BACT</name>
<dbReference type="Proteomes" id="UP001055105">
    <property type="component" value="Unassembled WGS sequence"/>
</dbReference>
<keyword evidence="3 6" id="KW-0812">Transmembrane</keyword>
<protein>
    <submittedName>
        <fullName evidence="8">Conjugal transfer protein TraG</fullName>
    </submittedName>
</protein>
<dbReference type="InterPro" id="IPR032689">
    <property type="entry name" value="TraG-D_C"/>
</dbReference>
<evidence type="ECO:0000256" key="3">
    <source>
        <dbReference type="ARBA" id="ARBA00022692"/>
    </source>
</evidence>
<dbReference type="InterPro" id="IPR027417">
    <property type="entry name" value="P-loop_NTPase"/>
</dbReference>
<dbReference type="EMBL" id="BQOL01000001">
    <property type="protein sequence ID" value="GKI19302.1"/>
    <property type="molecule type" value="Genomic_DNA"/>
</dbReference>
<sequence length="555" mass="63102">MPGVRVAWYTGTLFAGYLLMLTAGIWIWRLLRHDLLDDVFNDENESFMQETRLLSDEYSVNLPTLFRYRGQNFRGWVNIAVFRSCMVVGSPGSGKSFTVINNYIKQLIEKGYSLYLYDFKYPDLSTLAYNHLLRFTHKYEVKPQFCVINFDDPRHSHRCNPIHADFLTDIADAYEAAYVIMIGLNRSWATRQGDFFTESPIVLLTAIIWFLRIYQDGKYCTFPHAIELLNKKYEEVFTILMARPELENYLSAFVDAWQGGAQEQLQGQIASAKIPLSRIISPALYWVMSGDDFTLDLNNPKAPKILCVGSNPDRQNIYSAALSLYNSRIVKTINRKGKLKCGVVIDELPTIFFKGLDNLIATARSNRVAVCLGMQDFSQLTRDYGEHESKVIQNIVGNVIAGQVVGDTARILSERFGKIVQQRQSLNISREDKSTGINTQLDSVIPASKISNLSQGVFVGAVADNFGDNIPQKMFHAQIVVDVEKVKAEEKQYRPIPVLSDFTDENGKDRMAEVIEANYYRIKQEAAQIVEDELRRIADDPKLKHLFKGNETVAN</sequence>
<gene>
    <name evidence="8" type="ORF">CE91St16_22100</name>
</gene>
<dbReference type="PANTHER" id="PTHR37937:SF1">
    <property type="entry name" value="CONJUGATIVE TRANSFER: DNA TRANSPORT"/>
    <property type="match status" value="1"/>
</dbReference>
<organism evidence="8 9">
    <name type="scientific">Alistipes finegoldii</name>
    <dbReference type="NCBI Taxonomy" id="214856"/>
    <lineage>
        <taxon>Bacteria</taxon>
        <taxon>Pseudomonadati</taxon>
        <taxon>Bacteroidota</taxon>
        <taxon>Bacteroidia</taxon>
        <taxon>Bacteroidales</taxon>
        <taxon>Rikenellaceae</taxon>
        <taxon>Alistipes</taxon>
    </lineage>
</organism>
<evidence type="ECO:0000256" key="6">
    <source>
        <dbReference type="SAM" id="Phobius"/>
    </source>
</evidence>
<dbReference type="SUPFAM" id="SSF52540">
    <property type="entry name" value="P-loop containing nucleoside triphosphate hydrolases"/>
    <property type="match status" value="1"/>
</dbReference>
<dbReference type="GO" id="GO:0005886">
    <property type="term" value="C:plasma membrane"/>
    <property type="evidence" value="ECO:0007669"/>
    <property type="project" value="UniProtKB-SubCell"/>
</dbReference>
<feature type="transmembrane region" description="Helical" evidence="6">
    <location>
        <begin position="6"/>
        <end position="28"/>
    </location>
</feature>